<gene>
    <name evidence="1" type="ORF">ERS013165_00853</name>
</gene>
<reference evidence="1 2" key="1">
    <citation type="submission" date="2015-07" db="EMBL/GenBank/DDBJ databases">
        <authorList>
            <consortium name="Pathogen Informatics"/>
        </authorList>
    </citation>
    <scope>NUCLEOTIDE SEQUENCE [LARGE SCALE GENOMIC DNA]</scope>
    <source>
        <strain evidence="1 2">A51</strain>
    </source>
</reference>
<sequence length="38" mass="4295">MLRPSFDNPGQLRGDAIRRGNHTLLAQHRIHTFAIGKV</sequence>
<name>A0A655PIL3_VIBCL</name>
<accession>A0A655PIL3</accession>
<protein>
    <submittedName>
        <fullName evidence="1">Uncharacterized protein</fullName>
    </submittedName>
</protein>
<dbReference type="EMBL" id="CWOW01000003">
    <property type="protein sequence ID" value="CSA14486.1"/>
    <property type="molecule type" value="Genomic_DNA"/>
</dbReference>
<dbReference type="Proteomes" id="UP000044806">
    <property type="component" value="Unassembled WGS sequence"/>
</dbReference>
<evidence type="ECO:0000313" key="1">
    <source>
        <dbReference type="EMBL" id="CSA14486.1"/>
    </source>
</evidence>
<evidence type="ECO:0000313" key="2">
    <source>
        <dbReference type="Proteomes" id="UP000044806"/>
    </source>
</evidence>
<dbReference type="AlphaFoldDB" id="A0A655PIL3"/>
<organism evidence="1 2">
    <name type="scientific">Vibrio cholerae</name>
    <dbReference type="NCBI Taxonomy" id="666"/>
    <lineage>
        <taxon>Bacteria</taxon>
        <taxon>Pseudomonadati</taxon>
        <taxon>Pseudomonadota</taxon>
        <taxon>Gammaproteobacteria</taxon>
        <taxon>Vibrionales</taxon>
        <taxon>Vibrionaceae</taxon>
        <taxon>Vibrio</taxon>
    </lineage>
</organism>
<proteinExistence type="predicted"/>